<dbReference type="EMBL" id="FOQD01000018">
    <property type="protein sequence ID" value="SFJ31402.1"/>
    <property type="molecule type" value="Genomic_DNA"/>
</dbReference>
<keyword evidence="4" id="KW-1185">Reference proteome</keyword>
<evidence type="ECO:0000256" key="1">
    <source>
        <dbReference type="SAM" id="Phobius"/>
    </source>
</evidence>
<keyword evidence="1" id="KW-0812">Transmembrane</keyword>
<dbReference type="RefSeq" id="WP_092054744.1">
    <property type="nucleotide sequence ID" value="NZ_FOQD01000018.1"/>
</dbReference>
<gene>
    <name evidence="3" type="ORF">SAMN05421753_11836</name>
</gene>
<dbReference type="InterPro" id="IPR013830">
    <property type="entry name" value="SGNH_hydro"/>
</dbReference>
<dbReference type="Proteomes" id="UP000199518">
    <property type="component" value="Unassembled WGS sequence"/>
</dbReference>
<dbReference type="GO" id="GO:0016788">
    <property type="term" value="F:hydrolase activity, acting on ester bonds"/>
    <property type="evidence" value="ECO:0007669"/>
    <property type="project" value="UniProtKB-ARBA"/>
</dbReference>
<dbReference type="SUPFAM" id="SSF52266">
    <property type="entry name" value="SGNH hydrolase"/>
    <property type="match status" value="1"/>
</dbReference>
<dbReference type="Pfam" id="PF13472">
    <property type="entry name" value="Lipase_GDSL_2"/>
    <property type="match status" value="1"/>
</dbReference>
<dbReference type="Gene3D" id="3.40.50.1110">
    <property type="entry name" value="SGNH hydrolase"/>
    <property type="match status" value="1"/>
</dbReference>
<keyword evidence="1" id="KW-1133">Transmembrane helix</keyword>
<reference evidence="4" key="1">
    <citation type="submission" date="2016-10" db="EMBL/GenBank/DDBJ databases">
        <authorList>
            <person name="Varghese N."/>
            <person name="Submissions S."/>
        </authorList>
    </citation>
    <scope>NUCLEOTIDE SEQUENCE [LARGE SCALE GENOMIC DNA]</scope>
    <source>
        <strain evidence="4">DSM 26348</strain>
    </source>
</reference>
<feature type="domain" description="SGNH hydrolase-type esterase" evidence="2">
    <location>
        <begin position="141"/>
        <end position="290"/>
    </location>
</feature>
<feature type="transmembrane region" description="Helical" evidence="1">
    <location>
        <begin position="6"/>
        <end position="32"/>
    </location>
</feature>
<name>A0A1I3QCZ0_9PLAN</name>
<evidence type="ECO:0000313" key="4">
    <source>
        <dbReference type="Proteomes" id="UP000199518"/>
    </source>
</evidence>
<dbReference type="AlphaFoldDB" id="A0A1I3QCZ0"/>
<organism evidence="3 4">
    <name type="scientific">Planctomicrobium piriforme</name>
    <dbReference type="NCBI Taxonomy" id="1576369"/>
    <lineage>
        <taxon>Bacteria</taxon>
        <taxon>Pseudomonadati</taxon>
        <taxon>Planctomycetota</taxon>
        <taxon>Planctomycetia</taxon>
        <taxon>Planctomycetales</taxon>
        <taxon>Planctomycetaceae</taxon>
        <taxon>Planctomicrobium</taxon>
    </lineage>
</organism>
<accession>A0A1I3QCZ0</accession>
<keyword evidence="1" id="KW-0472">Membrane</keyword>
<dbReference type="STRING" id="1576369.SAMN05421753_11836"/>
<evidence type="ECO:0000313" key="3">
    <source>
        <dbReference type="EMBL" id="SFJ31402.1"/>
    </source>
</evidence>
<proteinExistence type="predicted"/>
<feature type="transmembrane region" description="Helical" evidence="1">
    <location>
        <begin position="44"/>
        <end position="61"/>
    </location>
</feature>
<dbReference type="InterPro" id="IPR036514">
    <property type="entry name" value="SGNH_hydro_sf"/>
</dbReference>
<dbReference type="OrthoDB" id="272324at2"/>
<evidence type="ECO:0000259" key="2">
    <source>
        <dbReference type="Pfam" id="PF13472"/>
    </source>
</evidence>
<sequence length="302" mass="32679">MPTRPLALAIVRHFVSGEAFFTGIGCLVLAVAWRHFRWRGGERCVWFLSLIGALLILLSATPAQNGYAISVAVTLGWLLLGRPVESPSQTTAPTAPGKRKFAAEQWLSVAVVVLWLFEGASELSWQQMPVLKGEVTGPIVVIGDSVSAGVGEKEAVTWPNLLREKCQCEVLDKSRMGATVGSAIKNLPEPFPEKSLAIVELGGNDILGTTTVADFEANLDTLLQQVCPVAAETVMFELPLPPLGNRFGEVQRRLAKKHGVRLIPKRVLASVLLSPETTIDSIHLNQKGHDRLAEIVGKLISK</sequence>
<protein>
    <submittedName>
        <fullName evidence="3">Acyl-CoA thioesterase-1</fullName>
    </submittedName>
</protein>